<dbReference type="InterPro" id="IPR040079">
    <property type="entry name" value="Glutathione_S-Trfase"/>
</dbReference>
<dbReference type="InterPro" id="IPR010987">
    <property type="entry name" value="Glutathione-S-Trfase_C-like"/>
</dbReference>
<keyword evidence="1" id="KW-0520">NAD</keyword>
<dbReference type="SUPFAM" id="SSF52200">
    <property type="entry name" value="Toll/Interleukin receptor TIR domain"/>
    <property type="match status" value="2"/>
</dbReference>
<dbReference type="InterPro" id="IPR047047">
    <property type="entry name" value="GST_Omega-like_C"/>
</dbReference>
<reference evidence="6 8" key="1">
    <citation type="submission" date="2020-01" db="EMBL/GenBank/DDBJ databases">
        <authorList>
            <person name="Mishra B."/>
        </authorList>
    </citation>
    <scope>NUCLEOTIDE SEQUENCE [LARGE SCALE GENOMIC DNA]</scope>
</reference>
<dbReference type="InterPro" id="IPR004045">
    <property type="entry name" value="Glutathione_S-Trfase_N"/>
</dbReference>
<dbReference type="InterPro" id="IPR035897">
    <property type="entry name" value="Toll_tir_struct_dom_sf"/>
</dbReference>
<dbReference type="EMBL" id="CACVBM020000122">
    <property type="protein sequence ID" value="CAA7014766.1"/>
    <property type="molecule type" value="Genomic_DNA"/>
</dbReference>
<dbReference type="SFLD" id="SFLDG01148">
    <property type="entry name" value="Xi_(cytGST)"/>
    <property type="match status" value="1"/>
</dbReference>
<dbReference type="FunFam" id="3.40.30.10:FF:000198">
    <property type="entry name" value="Glutathione S-transferase family protein"/>
    <property type="match status" value="1"/>
</dbReference>
<dbReference type="Pfam" id="PF13409">
    <property type="entry name" value="GST_N_2"/>
    <property type="match status" value="1"/>
</dbReference>
<dbReference type="PROSITE" id="PS50104">
    <property type="entry name" value="TIR"/>
    <property type="match status" value="2"/>
</dbReference>
<dbReference type="EMBL" id="CACVBM020000346">
    <property type="protein sequence ID" value="CAA7018092.1"/>
    <property type="molecule type" value="Genomic_DNA"/>
</dbReference>
<sequence length="759" mass="87071">MAVSSTSSEETPPQHQVFINYRGDELRSNFLGFLVKAMRDAKINVFTDEVEVRGRDLQNLFKRIEESRVAVAILSERYTESSWCLDELVKMKERIDEKMLVVVPIFYRLDATNCKKLLGPFGDNFRELERDHRSEPERIQKWKEALISIPQKAGLTLAGHRDESELVESIVKEVKKVLIYISSKESGDSNNSTNTEGQSINQQTQTNNIKSSFEPLMAELDLLPPRLPPVFVSFCKEELGDNFVRHLVWALRESGVNVFTERYKLRGREEEQDHESNIALAIFSKRYSESGLCLNEFVKMGKLAKKGKLVVIPVFYNVNKNDVRRLFTDTKMRFAMEPVLVQSWEESLKSFVTGRISLSLEAHIEVTRLLQSSSRRRSRRKMGIGQVFVRALHATFIFALFIFSMPPTDKTSFNNSDICFLSGISPPGSKKRKKMARSGVDETSESGAFVRTASTFRNFVSQDPHSQFPAESGRYHLYISYACPWACRCLSYLKIKGLDDAISFSSVHAIWGRTKETDDHRGWVFPDSDTELPGAEPDYLNGAKTVRDLYEIASPNYTGKYTVPILWDKKLRTVVNNESSEIIRMLNTEFNGVAKNPSLDLYPSHLRDAIDETNEWVFNGINNGVYKCGFARKQEPYNEAVNELYEAVDRCEVILGKQRYICGNTFSEADIRLFVTLIRFDEVYAVHFKCNKRLLREYPNIFNYVKDIYQISGMSSTVNMEHIKQHYYGSHPTINPFGIIPQGPNIDYSSPHDRERFSS</sequence>
<evidence type="ECO:0000313" key="5">
    <source>
        <dbReference type="EMBL" id="CAA7014766.1"/>
    </source>
</evidence>
<evidence type="ECO:0000256" key="1">
    <source>
        <dbReference type="ARBA" id="ARBA00023027"/>
    </source>
</evidence>
<dbReference type="EMBL" id="CACVBM020001684">
    <property type="protein sequence ID" value="CAA7057359.1"/>
    <property type="molecule type" value="Genomic_DNA"/>
</dbReference>
<protein>
    <recommendedName>
        <fullName evidence="9">TIR domain-containing protein</fullName>
    </recommendedName>
</protein>
<dbReference type="SFLD" id="SFLDS00019">
    <property type="entry name" value="Glutathione_Transferase_(cytos"/>
    <property type="match status" value="1"/>
</dbReference>
<gene>
    <name evidence="5" type="ORF">MERR_LOCUS2001</name>
    <name evidence="7" type="ORF">MERR_LOCUS44595</name>
    <name evidence="6" type="ORF">MERR_LOCUS5327</name>
</gene>
<dbReference type="SUPFAM" id="SSF47616">
    <property type="entry name" value="GST C-terminal domain-like"/>
    <property type="match status" value="1"/>
</dbReference>
<dbReference type="Proteomes" id="UP000467841">
    <property type="component" value="Unassembled WGS sequence"/>
</dbReference>
<evidence type="ECO:0000313" key="7">
    <source>
        <dbReference type="EMBL" id="CAA7057359.1"/>
    </source>
</evidence>
<evidence type="ECO:0008006" key="9">
    <source>
        <dbReference type="Google" id="ProtNLM"/>
    </source>
</evidence>
<dbReference type="OrthoDB" id="1905256at2759"/>
<dbReference type="GO" id="GO:0005737">
    <property type="term" value="C:cytoplasm"/>
    <property type="evidence" value="ECO:0007669"/>
    <property type="project" value="TreeGrafter"/>
</dbReference>
<evidence type="ECO:0000256" key="2">
    <source>
        <dbReference type="SAM" id="MobiDB-lite"/>
    </source>
</evidence>
<dbReference type="PANTHER" id="PTHR32419:SF28">
    <property type="entry name" value="GST C-TERMINAL DOMAIN-CONTAINING PROTEIN"/>
    <property type="match status" value="1"/>
</dbReference>
<dbReference type="GO" id="GO:0007165">
    <property type="term" value="P:signal transduction"/>
    <property type="evidence" value="ECO:0007669"/>
    <property type="project" value="InterPro"/>
</dbReference>
<dbReference type="FunFam" id="1.20.1050.10:FF:000037">
    <property type="entry name" value="Glutathione S-transferase family protein"/>
    <property type="match status" value="1"/>
</dbReference>
<dbReference type="Gene3D" id="1.20.1050.10">
    <property type="match status" value="1"/>
</dbReference>
<dbReference type="CDD" id="cd03190">
    <property type="entry name" value="GST_C_Omega_like"/>
    <property type="match status" value="1"/>
</dbReference>
<dbReference type="PANTHER" id="PTHR32419">
    <property type="entry name" value="GLUTATHIONYL-HYDROQUINONE REDUCTASE"/>
    <property type="match status" value="1"/>
</dbReference>
<dbReference type="PROSITE" id="PS50405">
    <property type="entry name" value="GST_CTER"/>
    <property type="match status" value="1"/>
</dbReference>
<feature type="region of interest" description="Disordered" evidence="2">
    <location>
        <begin position="185"/>
        <end position="206"/>
    </location>
</feature>
<evidence type="ECO:0000259" key="4">
    <source>
        <dbReference type="PROSITE" id="PS50405"/>
    </source>
</evidence>
<dbReference type="InterPro" id="IPR036282">
    <property type="entry name" value="Glutathione-S-Trfase_C_sf"/>
</dbReference>
<dbReference type="AlphaFoldDB" id="A0A6D2HU36"/>
<evidence type="ECO:0000259" key="3">
    <source>
        <dbReference type="PROSITE" id="PS50104"/>
    </source>
</evidence>
<dbReference type="InterPro" id="IPR036249">
    <property type="entry name" value="Thioredoxin-like_sf"/>
</dbReference>
<proteinExistence type="predicted"/>
<accession>A0A6D2HU36</accession>
<dbReference type="Gene3D" id="3.40.50.10140">
    <property type="entry name" value="Toll/interleukin-1 receptor homology (TIR) domain"/>
    <property type="match status" value="2"/>
</dbReference>
<feature type="compositionally biased region" description="Polar residues" evidence="2">
    <location>
        <begin position="188"/>
        <end position="199"/>
    </location>
</feature>
<dbReference type="SMART" id="SM00255">
    <property type="entry name" value="TIR"/>
    <property type="match status" value="2"/>
</dbReference>
<dbReference type="Pfam" id="PF01582">
    <property type="entry name" value="TIR"/>
    <property type="match status" value="2"/>
</dbReference>
<feature type="domain" description="GST C-terminal" evidence="4">
    <location>
        <begin position="603"/>
        <end position="730"/>
    </location>
</feature>
<dbReference type="Gene3D" id="3.40.30.10">
    <property type="entry name" value="Glutaredoxin"/>
    <property type="match status" value="1"/>
</dbReference>
<dbReference type="FunFam" id="3.40.50.10140:FF:000007">
    <property type="entry name" value="Disease resistance protein (TIR-NBS-LRR class)"/>
    <property type="match status" value="1"/>
</dbReference>
<dbReference type="GO" id="GO:0004364">
    <property type="term" value="F:glutathione transferase activity"/>
    <property type="evidence" value="ECO:0007669"/>
    <property type="project" value="InterPro"/>
</dbReference>
<feature type="domain" description="TIR" evidence="3">
    <location>
        <begin position="226"/>
        <end position="374"/>
    </location>
</feature>
<dbReference type="InterPro" id="IPR016639">
    <property type="entry name" value="GST_Omega/GSH"/>
</dbReference>
<feature type="domain" description="TIR" evidence="3">
    <location>
        <begin position="13"/>
        <end position="178"/>
    </location>
</feature>
<keyword evidence="8" id="KW-1185">Reference proteome</keyword>
<dbReference type="SUPFAM" id="SSF52833">
    <property type="entry name" value="Thioredoxin-like"/>
    <property type="match status" value="1"/>
</dbReference>
<dbReference type="InterPro" id="IPR000157">
    <property type="entry name" value="TIR_dom"/>
</dbReference>
<evidence type="ECO:0000313" key="6">
    <source>
        <dbReference type="EMBL" id="CAA7018092.1"/>
    </source>
</evidence>
<evidence type="ECO:0000313" key="8">
    <source>
        <dbReference type="Proteomes" id="UP000467841"/>
    </source>
</evidence>
<dbReference type="SFLD" id="SFLDG01206">
    <property type="entry name" value="Xi.1"/>
    <property type="match status" value="1"/>
</dbReference>
<organism evidence="6 8">
    <name type="scientific">Microthlaspi erraticum</name>
    <dbReference type="NCBI Taxonomy" id="1685480"/>
    <lineage>
        <taxon>Eukaryota</taxon>
        <taxon>Viridiplantae</taxon>
        <taxon>Streptophyta</taxon>
        <taxon>Embryophyta</taxon>
        <taxon>Tracheophyta</taxon>
        <taxon>Spermatophyta</taxon>
        <taxon>Magnoliopsida</taxon>
        <taxon>eudicotyledons</taxon>
        <taxon>Gunneridae</taxon>
        <taxon>Pentapetalae</taxon>
        <taxon>rosids</taxon>
        <taxon>malvids</taxon>
        <taxon>Brassicales</taxon>
        <taxon>Brassicaceae</taxon>
        <taxon>Coluteocarpeae</taxon>
        <taxon>Microthlaspi</taxon>
    </lineage>
</organism>
<name>A0A6D2HU36_9BRAS</name>
<dbReference type="Pfam" id="PF13410">
    <property type="entry name" value="GST_C_2"/>
    <property type="match status" value="1"/>
</dbReference>